<keyword evidence="4" id="KW-1185">Reference proteome</keyword>
<dbReference type="RefSeq" id="WP_117390454.1">
    <property type="nucleotide sequence ID" value="NZ_QWDC01000001.1"/>
</dbReference>
<comment type="subcellular location">
    <subcellularLocation>
        <location evidence="1">Cell outer membrane</location>
        <topology evidence="1">Multi-pass membrane protein</topology>
    </subcellularLocation>
</comment>
<protein>
    <submittedName>
        <fullName evidence="3">TonB-dependent receptor</fullName>
    </submittedName>
</protein>
<comment type="caution">
    <text evidence="3">The sequence shown here is derived from an EMBL/GenBank/DDBJ whole genome shotgun (WGS) entry which is preliminary data.</text>
</comment>
<dbReference type="SUPFAM" id="SSF49464">
    <property type="entry name" value="Carboxypeptidase regulatory domain-like"/>
    <property type="match status" value="1"/>
</dbReference>
<dbReference type="PROSITE" id="PS52016">
    <property type="entry name" value="TONB_DEPENDENT_REC_3"/>
    <property type="match status" value="1"/>
</dbReference>
<evidence type="ECO:0000313" key="4">
    <source>
        <dbReference type="Proteomes" id="UP000264217"/>
    </source>
</evidence>
<dbReference type="AlphaFoldDB" id="A0A372NXR1"/>
<reference evidence="3 4" key="1">
    <citation type="submission" date="2018-08" db="EMBL/GenBank/DDBJ databases">
        <title>Mucilaginibacter sp. MYSH2.</title>
        <authorList>
            <person name="Seo T."/>
        </authorList>
    </citation>
    <scope>NUCLEOTIDE SEQUENCE [LARGE SCALE GENOMIC DNA]</scope>
    <source>
        <strain evidence="3 4">MYSH2</strain>
    </source>
</reference>
<organism evidence="3 4">
    <name type="scientific">Mucilaginibacter conchicola</name>
    <dbReference type="NCBI Taxonomy" id="2303333"/>
    <lineage>
        <taxon>Bacteria</taxon>
        <taxon>Pseudomonadati</taxon>
        <taxon>Bacteroidota</taxon>
        <taxon>Sphingobacteriia</taxon>
        <taxon>Sphingobacteriales</taxon>
        <taxon>Sphingobacteriaceae</taxon>
        <taxon>Mucilaginibacter</taxon>
    </lineage>
</organism>
<gene>
    <name evidence="3" type="ORF">D0C36_05015</name>
</gene>
<dbReference type="InterPro" id="IPR037066">
    <property type="entry name" value="Plug_dom_sf"/>
</dbReference>
<keyword evidence="1" id="KW-0998">Cell outer membrane</keyword>
<dbReference type="NCBIfam" id="TIGR04057">
    <property type="entry name" value="SusC_RagA_signa"/>
    <property type="match status" value="1"/>
</dbReference>
<keyword evidence="1" id="KW-0812">Transmembrane</keyword>
<dbReference type="Pfam" id="PF13715">
    <property type="entry name" value="CarbopepD_reg_2"/>
    <property type="match status" value="1"/>
</dbReference>
<keyword evidence="1" id="KW-1134">Transmembrane beta strand</keyword>
<dbReference type="NCBIfam" id="TIGR04056">
    <property type="entry name" value="OMP_RagA_SusC"/>
    <property type="match status" value="1"/>
</dbReference>
<keyword evidence="1" id="KW-0472">Membrane</keyword>
<keyword evidence="1" id="KW-0813">Transport</keyword>
<dbReference type="EMBL" id="QWDC01000001">
    <property type="protein sequence ID" value="RFZ94896.1"/>
    <property type="molecule type" value="Genomic_DNA"/>
</dbReference>
<feature type="domain" description="TonB-dependent receptor plug" evidence="2">
    <location>
        <begin position="116"/>
        <end position="223"/>
    </location>
</feature>
<comment type="similarity">
    <text evidence="1">Belongs to the TonB-dependent receptor family.</text>
</comment>
<dbReference type="GO" id="GO:0009279">
    <property type="term" value="C:cell outer membrane"/>
    <property type="evidence" value="ECO:0007669"/>
    <property type="project" value="UniProtKB-SubCell"/>
</dbReference>
<dbReference type="OrthoDB" id="9768177at2"/>
<dbReference type="InterPro" id="IPR023996">
    <property type="entry name" value="TonB-dep_OMP_SusC/RagA"/>
</dbReference>
<dbReference type="FunFam" id="2.170.130.10:FF:000003">
    <property type="entry name" value="SusC/RagA family TonB-linked outer membrane protein"/>
    <property type="match status" value="1"/>
</dbReference>
<dbReference type="InterPro" id="IPR023997">
    <property type="entry name" value="TonB-dep_OMP_SusC/RagA_CS"/>
</dbReference>
<accession>A0A372NXR1</accession>
<proteinExistence type="inferred from homology"/>
<evidence type="ECO:0000256" key="1">
    <source>
        <dbReference type="PROSITE-ProRule" id="PRU01360"/>
    </source>
</evidence>
<sequence>MRKLILLNVVMMLLPVMLFAQGRLITGTVKDASGVLPGATVFEKGMPANVTVVTSNGKFSIRLRGTSNVLVFKYVGFTQQEVRVGASSIMDVILQPNSQDMDEVVVMAYQPKKRITSTGSAAQINAAEVRTVPTANVQNTLSGRLPGFFSQQTSGQPGRDAATFYIRGLSSINGSNTPLIIVDDVEYQADQLQQINVNEIETITILKDAATTAIYGVKGANGVLVVTTRRGKAGPPAVNLRIESGLQSPTKIPNFLNAYESAVLMNEAESNYNTAYNIANGQLSFTDADLAAFKSGSDPYGHPDVNWYKAILKNYTYQQNTNLDLQGGTNNVKYFITGGLLSQNGLLRDFSDPLNQINSNYNYKRYNFRSNLDMKANKNLSVRLDLSARFGIINQPHTANILSEIYDFSKVTPFSAPLINPNGSYAFNYSQFNSNSWKNTPSQLSTINARLANGGYDRSTRTDFNSLLDVSEKLDDITPGLTVTGRLSYSSIEQYTKKLYRYNNSGAETFNPPSYHYNPVNDSYTLDPRGKYVLSDYNLEGATDSYITRVNLQAFATYDRVFDGAHRVSGLLLYNQYQDNNQADAPAKFRGQSLKVGYGYKDKYLIDFNGAINGSDRFASGQRYGFFPAVSFGYNIANEDYFKNNVHFIQYLKLRGSYGIVGSDAIGGSRYIYTQFYQNGGGYSFGTTNNPVGSIYEGTLANPYVYWESQKEFNLAIESNMFNSKLAVTLEYFRNIRYNQLIIPGDISNVIGVGVPAINAGKSVNRGFEAQITYQDRIGQLQFNSSLVFSYARNKILDMREAQPAYDRLRQTGRPIGQLFGYRYIGYYTADDIAKINDPTVAPQDKPATPGNGSRVQVGDLKYADENGDGKIDKYDQGPIGNPNVPNTNVGLNLGVAYKGFSLSVLLQGAFGYSFAVVGTGVEPFKSQWQPVHQQRWTPSTAATAQFPSLTTDPLSVSSPSNYMSDYWLINAHYIRLKSVDIGYQFPSKMLPFHFKYARIYISAYNLFTWRNYDKYQQDPEVATSSAGDVYPNQRIANLGLQVTF</sequence>
<dbReference type="InterPro" id="IPR012910">
    <property type="entry name" value="Plug_dom"/>
</dbReference>
<dbReference type="Pfam" id="PF07715">
    <property type="entry name" value="Plug"/>
    <property type="match status" value="1"/>
</dbReference>
<dbReference type="InterPro" id="IPR039426">
    <property type="entry name" value="TonB-dep_rcpt-like"/>
</dbReference>
<dbReference type="SUPFAM" id="SSF56935">
    <property type="entry name" value="Porins"/>
    <property type="match status" value="1"/>
</dbReference>
<dbReference type="InterPro" id="IPR008969">
    <property type="entry name" value="CarboxyPept-like_regulatory"/>
</dbReference>
<keyword evidence="3" id="KW-0675">Receptor</keyword>
<evidence type="ECO:0000259" key="2">
    <source>
        <dbReference type="Pfam" id="PF07715"/>
    </source>
</evidence>
<evidence type="ECO:0000313" key="3">
    <source>
        <dbReference type="EMBL" id="RFZ94896.1"/>
    </source>
</evidence>
<name>A0A372NXR1_9SPHI</name>
<dbReference type="Gene3D" id="2.170.130.10">
    <property type="entry name" value="TonB-dependent receptor, plug domain"/>
    <property type="match status" value="1"/>
</dbReference>
<dbReference type="Proteomes" id="UP000264217">
    <property type="component" value="Unassembled WGS sequence"/>
</dbReference>